<dbReference type="Pfam" id="PF01857">
    <property type="entry name" value="RB_B"/>
    <property type="match status" value="1"/>
</dbReference>
<dbReference type="InterPro" id="IPR028309">
    <property type="entry name" value="RB_fam"/>
</dbReference>
<dbReference type="Gene3D" id="1.10.472.10">
    <property type="entry name" value="Cyclin-like"/>
    <property type="match status" value="2"/>
</dbReference>
<dbReference type="PANTHER" id="PTHR13742">
    <property type="entry name" value="RETINOBLASTOMA-ASSOCIATED PROTEIN RB -RELATED"/>
    <property type="match status" value="1"/>
</dbReference>
<dbReference type="InterPro" id="IPR036915">
    <property type="entry name" value="Cyclin-like_sf"/>
</dbReference>
<dbReference type="GO" id="GO:0005667">
    <property type="term" value="C:transcription regulator complex"/>
    <property type="evidence" value="ECO:0007669"/>
    <property type="project" value="TreeGrafter"/>
</dbReference>
<dbReference type="GO" id="GO:0006357">
    <property type="term" value="P:regulation of transcription by RNA polymerase II"/>
    <property type="evidence" value="ECO:0007669"/>
    <property type="project" value="InterPro"/>
</dbReference>
<protein>
    <submittedName>
        <fullName evidence="4">Uncharacterized protein</fullName>
    </submittedName>
</protein>
<dbReference type="Proteomes" id="UP001438707">
    <property type="component" value="Unassembled WGS sequence"/>
</dbReference>
<dbReference type="SUPFAM" id="SSF47954">
    <property type="entry name" value="Cyclin-like"/>
    <property type="match status" value="1"/>
</dbReference>
<dbReference type="InterPro" id="IPR002720">
    <property type="entry name" value="RB_A"/>
</dbReference>
<evidence type="ECO:0000313" key="4">
    <source>
        <dbReference type="EMBL" id="KAK9844599.1"/>
    </source>
</evidence>
<dbReference type="GO" id="GO:0000785">
    <property type="term" value="C:chromatin"/>
    <property type="evidence" value="ECO:0007669"/>
    <property type="project" value="TreeGrafter"/>
</dbReference>
<evidence type="ECO:0000256" key="1">
    <source>
        <dbReference type="SAM" id="MobiDB-lite"/>
    </source>
</evidence>
<dbReference type="GO" id="GO:0000977">
    <property type="term" value="F:RNA polymerase II transcription regulatory region sequence-specific DNA binding"/>
    <property type="evidence" value="ECO:0007669"/>
    <property type="project" value="TreeGrafter"/>
</dbReference>
<keyword evidence="5" id="KW-1185">Reference proteome</keyword>
<feature type="domain" description="Retinoblastoma-associated protein A-box" evidence="3">
    <location>
        <begin position="65"/>
        <end position="197"/>
    </location>
</feature>
<comment type="caution">
    <text evidence="4">The sequence shown here is derived from an EMBL/GenBank/DDBJ whole genome shotgun (WGS) entry which is preliminary data.</text>
</comment>
<proteinExistence type="predicted"/>
<dbReference type="GO" id="GO:0030154">
    <property type="term" value="P:cell differentiation"/>
    <property type="evidence" value="ECO:0007669"/>
    <property type="project" value="TreeGrafter"/>
</dbReference>
<sequence>MPAGSSGHSPFFTFDEAEISAAAAWALASFAGNNGQEQPNHKQELISMLKPQLVITGGFDSRVYNHAQCALHLYYRVLKKALAKLPKAQQDASTSSTACPTAWSFAADFALQLALLGCACELVSFLLVDPQQLFPAACRQLASSKLVLELWEAVQLSIQHLQDQATPAAVIQYLAFMKMQILDELAWAPGSTIYDAMLCDPQKNQQLFNQVPEVAIKGANLQAKAHRILEIVLQEQLDLFFGQHMANVLACIIYGVCKAHQVQIPLFQHIWQALRHTLPNADASVFQRAAVFSHHTSLFSQKSAPSPSTESQPTSDQPQIKSMLGDTRKLYNHTFLPSMEKHLQQVCVDGNSREQEGPSSLIKSQKDSRKAPLGTLTVHDLNTRRSGAAQ</sequence>
<feature type="region of interest" description="Disordered" evidence="1">
    <location>
        <begin position="347"/>
        <end position="390"/>
    </location>
</feature>
<feature type="region of interest" description="Disordered" evidence="1">
    <location>
        <begin position="300"/>
        <end position="321"/>
    </location>
</feature>
<gene>
    <name evidence="4" type="ORF">WJX74_004435</name>
</gene>
<evidence type="ECO:0000259" key="3">
    <source>
        <dbReference type="Pfam" id="PF01858"/>
    </source>
</evidence>
<dbReference type="GO" id="GO:2000134">
    <property type="term" value="P:negative regulation of G1/S transition of mitotic cell cycle"/>
    <property type="evidence" value="ECO:0007669"/>
    <property type="project" value="TreeGrafter"/>
</dbReference>
<feature type="domain" description="Retinoblastoma-associated protein B-box" evidence="2">
    <location>
        <begin position="220"/>
        <end position="339"/>
    </location>
</feature>
<name>A0AAW1SGA7_9CHLO</name>
<accession>A0AAW1SGA7</accession>
<dbReference type="EMBL" id="JALJOS010000001">
    <property type="protein sequence ID" value="KAK9844599.1"/>
    <property type="molecule type" value="Genomic_DNA"/>
</dbReference>
<reference evidence="4 5" key="1">
    <citation type="journal article" date="2024" name="Nat. Commun.">
        <title>Phylogenomics reveals the evolutionary origins of lichenization in chlorophyte algae.</title>
        <authorList>
            <person name="Puginier C."/>
            <person name="Libourel C."/>
            <person name="Otte J."/>
            <person name="Skaloud P."/>
            <person name="Haon M."/>
            <person name="Grisel S."/>
            <person name="Petersen M."/>
            <person name="Berrin J.G."/>
            <person name="Delaux P.M."/>
            <person name="Dal Grande F."/>
            <person name="Keller J."/>
        </authorList>
    </citation>
    <scope>NUCLEOTIDE SEQUENCE [LARGE SCALE GENOMIC DNA]</scope>
    <source>
        <strain evidence="4 5">SAG 2145</strain>
    </source>
</reference>
<dbReference type="PANTHER" id="PTHR13742:SF17">
    <property type="entry name" value="RE32990P-RELATED"/>
    <property type="match status" value="1"/>
</dbReference>
<dbReference type="AlphaFoldDB" id="A0AAW1SGA7"/>
<dbReference type="InterPro" id="IPR002719">
    <property type="entry name" value="RB_B"/>
</dbReference>
<dbReference type="Pfam" id="PF01858">
    <property type="entry name" value="RB_A"/>
    <property type="match status" value="1"/>
</dbReference>
<evidence type="ECO:0000259" key="2">
    <source>
        <dbReference type="Pfam" id="PF01857"/>
    </source>
</evidence>
<evidence type="ECO:0000313" key="5">
    <source>
        <dbReference type="Proteomes" id="UP001438707"/>
    </source>
</evidence>
<dbReference type="GO" id="GO:0005634">
    <property type="term" value="C:nucleus"/>
    <property type="evidence" value="ECO:0007669"/>
    <property type="project" value="InterPro"/>
</dbReference>
<organism evidence="4 5">
    <name type="scientific">Apatococcus lobatus</name>
    <dbReference type="NCBI Taxonomy" id="904363"/>
    <lineage>
        <taxon>Eukaryota</taxon>
        <taxon>Viridiplantae</taxon>
        <taxon>Chlorophyta</taxon>
        <taxon>core chlorophytes</taxon>
        <taxon>Trebouxiophyceae</taxon>
        <taxon>Chlorellales</taxon>
        <taxon>Chlorellaceae</taxon>
        <taxon>Apatococcus</taxon>
    </lineage>
</organism>
<feature type="compositionally biased region" description="Polar residues" evidence="1">
    <location>
        <begin position="300"/>
        <end position="320"/>
    </location>
</feature>